<dbReference type="OMA" id="HCSGEII"/>
<dbReference type="InterPro" id="IPR027417">
    <property type="entry name" value="P-loop_NTPase"/>
</dbReference>
<keyword evidence="3" id="KW-1185">Reference proteome</keyword>
<sequence length="182" mass="20986">MTSVCVFNRVNDDLLSEFPDKFGSCVPHTTRPRRDYEVDGRDYHFVASREQMERDIQSHRFIEAGQYNNHLYGTSVQSVRQGKHCILDVSANAVRRLQAAQLHPIAIFIRPRSLENILSRCERSRCERSRVKRASVSGFDAIFACLPAIVHGDSFEEVYHHVKVVIEEQSGPYIWVPARDRL</sequence>
<evidence type="ECO:0000313" key="3">
    <source>
        <dbReference type="Proteomes" id="UP000005207"/>
    </source>
</evidence>
<dbReference type="Gene3D" id="3.40.50.300">
    <property type="entry name" value="P-loop containing nucleotide triphosphate hydrolases"/>
    <property type="match status" value="1"/>
</dbReference>
<dbReference type="SUPFAM" id="SSF52540">
    <property type="entry name" value="P-loop containing nucleoside triphosphate hydrolases"/>
    <property type="match status" value="1"/>
</dbReference>
<reference evidence="2" key="3">
    <citation type="submission" date="2025-09" db="UniProtKB">
        <authorList>
            <consortium name="Ensembl"/>
        </authorList>
    </citation>
    <scope>IDENTIFICATION</scope>
</reference>
<reference evidence="3" key="1">
    <citation type="submission" date="2012-01" db="EMBL/GenBank/DDBJ databases">
        <title>The Genome Sequence of Oreochromis niloticus (Nile Tilapia).</title>
        <authorList>
            <consortium name="Broad Institute Genome Assembly Team"/>
            <consortium name="Broad Institute Sequencing Platform"/>
            <person name="Di Palma F."/>
            <person name="Johnson J."/>
            <person name="Lander E.S."/>
            <person name="Lindblad-Toh K."/>
        </authorList>
    </citation>
    <scope>NUCLEOTIDE SEQUENCE [LARGE SCALE GENOMIC DNA]</scope>
</reference>
<evidence type="ECO:0000313" key="2">
    <source>
        <dbReference type="Ensembl" id="ENSONIP00000056465.1"/>
    </source>
</evidence>
<name>A0A669DDR5_ORENI</name>
<dbReference type="SMART" id="SM00072">
    <property type="entry name" value="GuKc"/>
    <property type="match status" value="1"/>
</dbReference>
<dbReference type="AlphaFoldDB" id="A0A669DDR5"/>
<dbReference type="Ensembl" id="ENSONIT00000043827.1">
    <property type="protein sequence ID" value="ENSONIP00000056465.1"/>
    <property type="gene ID" value="ENSONIG00000032934.1"/>
</dbReference>
<dbReference type="InterPro" id="IPR008145">
    <property type="entry name" value="GK/Ca_channel_bsu"/>
</dbReference>
<dbReference type="PROSITE" id="PS00856">
    <property type="entry name" value="GUANYLATE_KINASE_1"/>
    <property type="match status" value="1"/>
</dbReference>
<proteinExistence type="predicted"/>
<dbReference type="CDD" id="cd00071">
    <property type="entry name" value="GMPK"/>
    <property type="match status" value="1"/>
</dbReference>
<organism evidence="2 3">
    <name type="scientific">Oreochromis niloticus</name>
    <name type="common">Nile tilapia</name>
    <name type="synonym">Tilapia nilotica</name>
    <dbReference type="NCBI Taxonomy" id="8128"/>
    <lineage>
        <taxon>Eukaryota</taxon>
        <taxon>Metazoa</taxon>
        <taxon>Chordata</taxon>
        <taxon>Craniata</taxon>
        <taxon>Vertebrata</taxon>
        <taxon>Euteleostomi</taxon>
        <taxon>Actinopterygii</taxon>
        <taxon>Neopterygii</taxon>
        <taxon>Teleostei</taxon>
        <taxon>Neoteleostei</taxon>
        <taxon>Acanthomorphata</taxon>
        <taxon>Ovalentaria</taxon>
        <taxon>Cichlomorphae</taxon>
        <taxon>Cichliformes</taxon>
        <taxon>Cichlidae</taxon>
        <taxon>African cichlids</taxon>
        <taxon>Pseudocrenilabrinae</taxon>
        <taxon>Oreochromini</taxon>
        <taxon>Oreochromis</taxon>
    </lineage>
</organism>
<accession>A0A669DDR5</accession>
<dbReference type="FunFam" id="3.30.63.10:FF:000001">
    <property type="entry name" value="Disks large homolog 1 isoform 2"/>
    <property type="match status" value="1"/>
</dbReference>
<dbReference type="InterPro" id="IPR050716">
    <property type="entry name" value="MAGUK"/>
</dbReference>
<dbReference type="InterPro" id="IPR020590">
    <property type="entry name" value="Guanylate_kinase_CS"/>
</dbReference>
<dbReference type="PANTHER" id="PTHR23122">
    <property type="entry name" value="MEMBRANE-ASSOCIATED GUANYLATE KINASE MAGUK"/>
    <property type="match status" value="1"/>
</dbReference>
<feature type="domain" description="Guanylate kinase-like" evidence="1">
    <location>
        <begin position="1"/>
        <end position="167"/>
    </location>
</feature>
<dbReference type="PROSITE" id="PS50052">
    <property type="entry name" value="GUANYLATE_KINASE_2"/>
    <property type="match status" value="1"/>
</dbReference>
<dbReference type="Proteomes" id="UP000005207">
    <property type="component" value="Linkage group LG7"/>
</dbReference>
<reference evidence="2" key="2">
    <citation type="submission" date="2025-08" db="UniProtKB">
        <authorList>
            <consortium name="Ensembl"/>
        </authorList>
    </citation>
    <scope>IDENTIFICATION</scope>
</reference>
<evidence type="ECO:0000259" key="1">
    <source>
        <dbReference type="PROSITE" id="PS50052"/>
    </source>
</evidence>
<dbReference type="InterPro" id="IPR008144">
    <property type="entry name" value="Guanylate_kin-like_dom"/>
</dbReference>
<dbReference type="GeneTree" id="ENSGT00940000157956"/>
<dbReference type="InParanoid" id="A0A669DDR5"/>
<dbReference type="Pfam" id="PF00625">
    <property type="entry name" value="Guanylate_kin"/>
    <property type="match status" value="1"/>
</dbReference>
<dbReference type="Gene3D" id="3.30.63.10">
    <property type="entry name" value="Guanylate Kinase phosphate binding domain"/>
    <property type="match status" value="1"/>
</dbReference>
<protein>
    <recommendedName>
        <fullName evidence="1">Guanylate kinase-like domain-containing protein</fullName>
    </recommendedName>
</protein>